<dbReference type="AlphaFoldDB" id="A0A239MZT9"/>
<organism evidence="2 3">
    <name type="scientific">Asanoa hainanensis</name>
    <dbReference type="NCBI Taxonomy" id="560556"/>
    <lineage>
        <taxon>Bacteria</taxon>
        <taxon>Bacillati</taxon>
        <taxon>Actinomycetota</taxon>
        <taxon>Actinomycetes</taxon>
        <taxon>Micromonosporales</taxon>
        <taxon>Micromonosporaceae</taxon>
        <taxon>Asanoa</taxon>
    </lineage>
</organism>
<name>A0A239MZT9_9ACTN</name>
<feature type="domain" description="HTH cro/C1-type" evidence="1">
    <location>
        <begin position="26"/>
        <end position="81"/>
    </location>
</feature>
<dbReference type="EMBL" id="FZPH01000007">
    <property type="protein sequence ID" value="SNT48287.1"/>
    <property type="molecule type" value="Genomic_DNA"/>
</dbReference>
<sequence>MPDTGVGPVVPADRAHELRAQIRDLIRKARRDRGLSQAQLGSALGQNRYRIIRLEKGELDVTVDEADELDRILNLTELAGLVRRLHKAAGNTESLRDTVVSSLLRETPTLTSVSIVVADDLDVFSMIYDAGRDAMRLDAREIKIVFPSADREQQLYGGNPLWGYYEYQIKHLVDLQGGEAGPAGNLQVYESDRVTGCAVVASTHTGTQSILWPAVQTKGGIHGAWVPAMITDSNVTNEQMKAHIDYLLEDIEPLRTNEALCRFDSGSTDAKFTRYFAVGTDEEDDVAGDEGIAVSLVMAIALCPRKHYGVGNRVIMYKRPSSRHDHGLLSLFSNNVDDTDIRTARALERGNEPDRMRSTRSALAATLDINDYLTANDGVIPELASQLAAARELKMFGLDVTNTRLKRVPLPPELRLIRKPGSDGTNRAAVVPSLFVLTLETSGPEPELDVLSNAADSEAVGIEDIAEFAAQGRLNTFLVTALESGFLTELMQRLEVAKR</sequence>
<dbReference type="RefSeq" id="WP_144022663.1">
    <property type="nucleotide sequence ID" value="NZ_FZPH01000007.1"/>
</dbReference>
<dbReference type="SMART" id="SM00530">
    <property type="entry name" value="HTH_XRE"/>
    <property type="match status" value="1"/>
</dbReference>
<dbReference type="SUPFAM" id="SSF47413">
    <property type="entry name" value="lambda repressor-like DNA-binding domains"/>
    <property type="match status" value="1"/>
</dbReference>
<dbReference type="GO" id="GO:0003677">
    <property type="term" value="F:DNA binding"/>
    <property type="evidence" value="ECO:0007669"/>
    <property type="project" value="InterPro"/>
</dbReference>
<dbReference type="Gene3D" id="1.10.260.40">
    <property type="entry name" value="lambda repressor-like DNA-binding domains"/>
    <property type="match status" value="1"/>
</dbReference>
<dbReference type="InterPro" id="IPR010982">
    <property type="entry name" value="Lambda_DNA-bd_dom_sf"/>
</dbReference>
<gene>
    <name evidence="2" type="ORF">SAMN05421812_10781</name>
</gene>
<dbReference type="Pfam" id="PF01381">
    <property type="entry name" value="HTH_3"/>
    <property type="match status" value="1"/>
</dbReference>
<keyword evidence="3" id="KW-1185">Reference proteome</keyword>
<evidence type="ECO:0000259" key="1">
    <source>
        <dbReference type="PROSITE" id="PS50943"/>
    </source>
</evidence>
<evidence type="ECO:0000313" key="2">
    <source>
        <dbReference type="EMBL" id="SNT48287.1"/>
    </source>
</evidence>
<protein>
    <submittedName>
        <fullName evidence="2">Helix-turn-helix</fullName>
    </submittedName>
</protein>
<reference evidence="2 3" key="1">
    <citation type="submission" date="2017-06" db="EMBL/GenBank/DDBJ databases">
        <authorList>
            <person name="Kim H.J."/>
            <person name="Triplett B.A."/>
        </authorList>
    </citation>
    <scope>NUCLEOTIDE SEQUENCE [LARGE SCALE GENOMIC DNA]</scope>
    <source>
        <strain evidence="2 3">CGMCC 4.5593</strain>
    </source>
</reference>
<dbReference type="OrthoDB" id="9803760at2"/>
<dbReference type="Proteomes" id="UP000198362">
    <property type="component" value="Unassembled WGS sequence"/>
</dbReference>
<dbReference type="PROSITE" id="PS50943">
    <property type="entry name" value="HTH_CROC1"/>
    <property type="match status" value="1"/>
</dbReference>
<dbReference type="CDD" id="cd00093">
    <property type="entry name" value="HTH_XRE"/>
    <property type="match status" value="1"/>
</dbReference>
<accession>A0A239MZT9</accession>
<proteinExistence type="predicted"/>
<dbReference type="InterPro" id="IPR001387">
    <property type="entry name" value="Cro/C1-type_HTH"/>
</dbReference>
<evidence type="ECO:0000313" key="3">
    <source>
        <dbReference type="Proteomes" id="UP000198362"/>
    </source>
</evidence>